<dbReference type="PANTHER" id="PTHR33164">
    <property type="entry name" value="TRANSCRIPTIONAL REGULATOR, MARR FAMILY"/>
    <property type="match status" value="1"/>
</dbReference>
<dbReference type="PANTHER" id="PTHR33164:SF57">
    <property type="entry name" value="MARR-FAMILY TRANSCRIPTIONAL REGULATOR"/>
    <property type="match status" value="1"/>
</dbReference>
<dbReference type="SMART" id="SM00347">
    <property type="entry name" value="HTH_MARR"/>
    <property type="match status" value="1"/>
</dbReference>
<evidence type="ECO:0000259" key="1">
    <source>
        <dbReference type="PROSITE" id="PS50995"/>
    </source>
</evidence>
<dbReference type="PRINTS" id="PR00598">
    <property type="entry name" value="HTHMARR"/>
</dbReference>
<dbReference type="InterPro" id="IPR039422">
    <property type="entry name" value="MarR/SlyA-like"/>
</dbReference>
<comment type="caution">
    <text evidence="2">The sequence shown here is derived from an EMBL/GenBank/DDBJ whole genome shotgun (WGS) entry which is preliminary data.</text>
</comment>
<dbReference type="InterPro" id="IPR000835">
    <property type="entry name" value="HTH_MarR-typ"/>
</dbReference>
<evidence type="ECO:0000313" key="2">
    <source>
        <dbReference type="EMBL" id="GAA3700380.1"/>
    </source>
</evidence>
<dbReference type="InterPro" id="IPR036388">
    <property type="entry name" value="WH-like_DNA-bd_sf"/>
</dbReference>
<dbReference type="SUPFAM" id="SSF46785">
    <property type="entry name" value="Winged helix' DNA-binding domain"/>
    <property type="match status" value="1"/>
</dbReference>
<sequence>MSSHQATPDRHEAINAMEEQLSLLWRRSRAIGNKVARSVHPDMEPGAYGLLRALQRRGSVRLTDLAAEIGVGKPTVSRQVSMLETIGVVSKEVDPSDGRAQTISLTAAGAEQLAAAQQARRQVFHSLLEDWEDGELAEFAGLLAKLNRTYQKDQW</sequence>
<accession>A0ABP7D7H8</accession>
<dbReference type="EMBL" id="BAABCJ010000002">
    <property type="protein sequence ID" value="GAA3700380.1"/>
    <property type="molecule type" value="Genomic_DNA"/>
</dbReference>
<name>A0ABP7D7H8_9MICC</name>
<dbReference type="RefSeq" id="WP_344881502.1">
    <property type="nucleotide sequence ID" value="NZ_BAABCJ010000002.1"/>
</dbReference>
<dbReference type="PROSITE" id="PS50995">
    <property type="entry name" value="HTH_MARR_2"/>
    <property type="match status" value="1"/>
</dbReference>
<protein>
    <submittedName>
        <fullName evidence="2">MarR family transcriptional regulator</fullName>
    </submittedName>
</protein>
<dbReference type="Gene3D" id="1.10.10.10">
    <property type="entry name" value="Winged helix-like DNA-binding domain superfamily/Winged helix DNA-binding domain"/>
    <property type="match status" value="1"/>
</dbReference>
<reference evidence="3" key="1">
    <citation type="journal article" date="2019" name="Int. J. Syst. Evol. Microbiol.">
        <title>The Global Catalogue of Microorganisms (GCM) 10K type strain sequencing project: providing services to taxonomists for standard genome sequencing and annotation.</title>
        <authorList>
            <consortium name="The Broad Institute Genomics Platform"/>
            <consortium name="The Broad Institute Genome Sequencing Center for Infectious Disease"/>
            <person name="Wu L."/>
            <person name="Ma J."/>
        </authorList>
    </citation>
    <scope>NUCLEOTIDE SEQUENCE [LARGE SCALE GENOMIC DNA]</scope>
    <source>
        <strain evidence="3">JCM 16961</strain>
    </source>
</reference>
<organism evidence="2 3">
    <name type="scientific">Zhihengliuella alba</name>
    <dbReference type="NCBI Taxonomy" id="547018"/>
    <lineage>
        <taxon>Bacteria</taxon>
        <taxon>Bacillati</taxon>
        <taxon>Actinomycetota</taxon>
        <taxon>Actinomycetes</taxon>
        <taxon>Micrococcales</taxon>
        <taxon>Micrococcaceae</taxon>
        <taxon>Zhihengliuella</taxon>
    </lineage>
</organism>
<gene>
    <name evidence="2" type="ORF">GCM10022377_11970</name>
</gene>
<dbReference type="Pfam" id="PF12802">
    <property type="entry name" value="MarR_2"/>
    <property type="match status" value="1"/>
</dbReference>
<keyword evidence="3" id="KW-1185">Reference proteome</keyword>
<dbReference type="Proteomes" id="UP001501536">
    <property type="component" value="Unassembled WGS sequence"/>
</dbReference>
<dbReference type="InterPro" id="IPR036390">
    <property type="entry name" value="WH_DNA-bd_sf"/>
</dbReference>
<proteinExistence type="predicted"/>
<evidence type="ECO:0000313" key="3">
    <source>
        <dbReference type="Proteomes" id="UP001501536"/>
    </source>
</evidence>
<feature type="domain" description="HTH marR-type" evidence="1">
    <location>
        <begin position="17"/>
        <end position="148"/>
    </location>
</feature>